<accession>A0A0V8QD00</accession>
<keyword evidence="2" id="KW-1185">Reference proteome</keyword>
<organism evidence="1 2">
    <name type="scientific">Acetivibrio ethanolgignens</name>
    <dbReference type="NCBI Taxonomy" id="290052"/>
    <lineage>
        <taxon>Bacteria</taxon>
        <taxon>Bacillati</taxon>
        <taxon>Bacillota</taxon>
        <taxon>Clostridia</taxon>
        <taxon>Eubacteriales</taxon>
        <taxon>Oscillospiraceae</taxon>
        <taxon>Acetivibrio</taxon>
    </lineage>
</organism>
<comment type="caution">
    <text evidence="1">The sequence shown here is derived from an EMBL/GenBank/DDBJ whole genome shotgun (WGS) entry which is preliminary data.</text>
</comment>
<name>A0A0V8QD00_9FIRM</name>
<gene>
    <name evidence="1" type="ORF">ASU35_14160</name>
</gene>
<reference evidence="1 2" key="1">
    <citation type="submission" date="2015-11" db="EMBL/GenBank/DDBJ databases">
        <title>Butyribacter intestini gen. nov., sp. nov., a butyric acid-producing bacterium of the family Lachnospiraceae isolated from the human faeces.</title>
        <authorList>
            <person name="Zou Y."/>
            <person name="Xue W."/>
            <person name="Luo G."/>
            <person name="Lv M."/>
        </authorList>
    </citation>
    <scope>NUCLEOTIDE SEQUENCE [LARGE SCALE GENOMIC DNA]</scope>
    <source>
        <strain evidence="1 2">ACET-33324</strain>
    </source>
</reference>
<evidence type="ECO:0000313" key="1">
    <source>
        <dbReference type="EMBL" id="KSV58134.1"/>
    </source>
</evidence>
<sequence length="206" mass="23862">MEENLMVEKNEFYRDFSNRVSFNGAAYRADEVLAPVVVDDDYKDYLRTLGLKWDNVETWHFPYSTDGVPVAFIPVKKDEFDGAMKYFNGQVSRYLKRFTKGEWDKLLSIDEMLEAAEDDDKKGYDPTGTTENEDRAFLDMVFNMLIDDLNNQDPKYGKIITLLADGYKKGEVLDLVDLGKGKTQGYSFIEKAQKAARELYLKKYKD</sequence>
<dbReference type="EMBL" id="LNAM01000185">
    <property type="protein sequence ID" value="KSV58134.1"/>
    <property type="molecule type" value="Genomic_DNA"/>
</dbReference>
<dbReference type="Proteomes" id="UP000054874">
    <property type="component" value="Unassembled WGS sequence"/>
</dbReference>
<dbReference type="AlphaFoldDB" id="A0A0V8QD00"/>
<evidence type="ECO:0000313" key="2">
    <source>
        <dbReference type="Proteomes" id="UP000054874"/>
    </source>
</evidence>
<proteinExistence type="predicted"/>
<protein>
    <submittedName>
        <fullName evidence="1">Uncharacterized protein</fullName>
    </submittedName>
</protein>